<proteinExistence type="predicted"/>
<sequence>MAIVLNNAGTELEQKKVLETLIVHHVFIVVKGVIPLIVAGSRITGDGSGNLNLQIKLTLNILTIQDPSKLGYLKTSNFVLQEHRKKNQKGKWYLDSACSRHMIGDKQLFKSVTKLDGETVTFGDKSKGNVIRVGKVPLSSTCDVDEVYLVDKLGYNLLSTSQLCDNDYEVCFKKHDWFIEDEPSKIILSRNRDRNVYTIRNLDNLGDQICLTSMIDDPWVWHRKLGHASMHTIQKLSKHVLVIGLPKLDFSKDHICDACQLGKQTRSSFKFKNIVSTSKPLQLLHMDLFGLTRTASISGRKYAFVIVDDFSRFTWVMFLSHKDDALKIFEVFCKKVQREKGYYISTIRSDHGGEFESRDFENFCNDQGISHDFSSPRSPQQNVVVERKNRTLQDMARTMIVENSLPHHFWAEAVSTACHIINRCLIQPILKKTPYELWNGKKPNINYFHPFGCKCFIHNNGKDNLVKFDPKSDEGDPQNGITTRRSQKNKSHVALISQLEPKKVDEALKDTHWISAMKEELDQFERNKSPKGIFIIQTKYTKELIKKFGMKNAKSIGTPVSPTTMLDEDSNEKKVDETMYRGMIGSLLYLTAIRSDIIFSLCKCAKFQSAPKESHLTAVKRIIRYRIGTSELRLWYDRSNNFALRGFSYADFAADKIDRKSTSGTCQLFGNALVSWHSKKQNCVVLSTTKAEYLAVGSCCTQHLFSLFDTIGNSFYEELVRMFYANLFVNDKDDLESMVLGTRIVLNSYQFEKIFFAKFSGFDVFVQNSWPKDFEVSYEEAKTFLSDNPPDISPKNL</sequence>
<dbReference type="RefSeq" id="XP_075098897.1">
    <property type="nucleotide sequence ID" value="XM_075242796.1"/>
</dbReference>
<evidence type="ECO:0000313" key="2">
    <source>
        <dbReference type="RefSeq" id="XP_075098897.1"/>
    </source>
</evidence>
<dbReference type="Proteomes" id="UP000790787">
    <property type="component" value="Chromosome 22"/>
</dbReference>
<gene>
    <name evidence="2" type="primary">LOC142175799</name>
</gene>
<organism evidence="1 2">
    <name type="scientific">Nicotiana tabacum</name>
    <name type="common">Common tobacco</name>
    <dbReference type="NCBI Taxonomy" id="4097"/>
    <lineage>
        <taxon>Eukaryota</taxon>
        <taxon>Viridiplantae</taxon>
        <taxon>Streptophyta</taxon>
        <taxon>Embryophyta</taxon>
        <taxon>Tracheophyta</taxon>
        <taxon>Spermatophyta</taxon>
        <taxon>Magnoliopsida</taxon>
        <taxon>eudicotyledons</taxon>
        <taxon>Gunneridae</taxon>
        <taxon>Pentapetalae</taxon>
        <taxon>asterids</taxon>
        <taxon>lamiids</taxon>
        <taxon>Solanales</taxon>
        <taxon>Solanaceae</taxon>
        <taxon>Nicotianoideae</taxon>
        <taxon>Nicotianeae</taxon>
        <taxon>Nicotiana</taxon>
    </lineage>
</organism>
<reference evidence="2" key="2">
    <citation type="submission" date="2025-08" db="UniProtKB">
        <authorList>
            <consortium name="RefSeq"/>
        </authorList>
    </citation>
    <scope>IDENTIFICATION</scope>
    <source>
        <tissue evidence="2">Leaf</tissue>
    </source>
</reference>
<accession>A0AC58TNU2</accession>
<reference evidence="1" key="1">
    <citation type="journal article" date="2014" name="Nat. Commun.">
        <title>The tobacco genome sequence and its comparison with those of tomato and potato.</title>
        <authorList>
            <person name="Sierro N."/>
            <person name="Battey J.N."/>
            <person name="Ouadi S."/>
            <person name="Bakaher N."/>
            <person name="Bovet L."/>
            <person name="Willig A."/>
            <person name="Goepfert S."/>
            <person name="Peitsch M.C."/>
            <person name="Ivanov N.V."/>
        </authorList>
    </citation>
    <scope>NUCLEOTIDE SEQUENCE [LARGE SCALE GENOMIC DNA]</scope>
</reference>
<protein>
    <submittedName>
        <fullName evidence="2">Uncharacterized protein LOC142175799</fullName>
    </submittedName>
</protein>
<evidence type="ECO:0000313" key="1">
    <source>
        <dbReference type="Proteomes" id="UP000790787"/>
    </source>
</evidence>
<keyword evidence="1" id="KW-1185">Reference proteome</keyword>
<name>A0AC58TNU2_TOBAC</name>